<dbReference type="STRING" id="1803587.GCA_001593825_02587"/>
<keyword evidence="1" id="KW-0472">Membrane</keyword>
<keyword evidence="1" id="KW-0812">Transmembrane</keyword>
<protein>
    <submittedName>
        <fullName evidence="2">Uncharacterized protein</fullName>
    </submittedName>
</protein>
<name>A0A1B7VJK9_APHFL</name>
<evidence type="ECO:0000313" key="3">
    <source>
        <dbReference type="Proteomes" id="UP000092382"/>
    </source>
</evidence>
<comment type="caution">
    <text evidence="2">The sequence shown here is derived from an EMBL/GenBank/DDBJ whole genome shotgun (WGS) entry which is preliminary data.</text>
</comment>
<dbReference type="EMBL" id="LJOY01000087">
    <property type="protein sequence ID" value="OBQ19385.1"/>
    <property type="molecule type" value="Genomic_DNA"/>
</dbReference>
<proteinExistence type="predicted"/>
<evidence type="ECO:0000256" key="1">
    <source>
        <dbReference type="SAM" id="Phobius"/>
    </source>
</evidence>
<dbReference type="AlphaFoldDB" id="A0A1B7VJK9"/>
<organism evidence="2 3">
    <name type="scientific">Aphanizomenon flos-aquae LD13</name>
    <dbReference type="NCBI Taxonomy" id="1710894"/>
    <lineage>
        <taxon>Bacteria</taxon>
        <taxon>Bacillati</taxon>
        <taxon>Cyanobacteriota</taxon>
        <taxon>Cyanophyceae</taxon>
        <taxon>Nostocales</taxon>
        <taxon>Aphanizomenonaceae</taxon>
        <taxon>Aphanizomenon</taxon>
    </lineage>
</organism>
<keyword evidence="1" id="KW-1133">Transmembrane helix</keyword>
<reference evidence="2 3" key="1">
    <citation type="submission" date="2015-09" db="EMBL/GenBank/DDBJ databases">
        <title>Whole genome shotgun sequence assembly of Aphanizomenon flos-aquae UKL13.</title>
        <authorList>
            <person name="Driscoll C."/>
        </authorList>
    </citation>
    <scope>NUCLEOTIDE SEQUENCE [LARGE SCALE GENOMIC DNA]</scope>
    <source>
        <strain evidence="2">MDT13</strain>
    </source>
</reference>
<feature type="transmembrane region" description="Helical" evidence="1">
    <location>
        <begin position="98"/>
        <end position="115"/>
    </location>
</feature>
<dbReference type="Proteomes" id="UP000092382">
    <property type="component" value="Unassembled WGS sequence"/>
</dbReference>
<dbReference type="PATRIC" id="fig|1710894.3.peg.2593"/>
<gene>
    <name evidence="2" type="ORF">AN481_17745</name>
</gene>
<accession>A0A1B7VJK9</accession>
<evidence type="ECO:0000313" key="2">
    <source>
        <dbReference type="EMBL" id="OBQ19385.1"/>
    </source>
</evidence>
<sequence>MANENPKDLYDQVCNNIYHQINGRGRLYKTIQIIVGEKQSHEQEKTKKICDYFGIKSYANKDEDKEIINDLLDGILKNASIDNVIANIAKVINKGVNMEWIFVAAAFTFVGLFLYKQTLDKKEQGKIKPAVQEIKEQPIFQPPIPADLCLVVPASIASNFINRSNLRIEEVTYLIDNAYYFLCTTVKVPDSKNEEYLKTTDETILPDSRREVYIRININDGGNMIDKKIPYYLKTNLPLQAQCTVKKLACLENLSGLEKFNRI</sequence>